<protein>
    <submittedName>
        <fullName evidence="1">Uncharacterized protein</fullName>
    </submittedName>
</protein>
<organism evidence="1 2">
    <name type="scientific">Escovopsis weberi</name>
    <dbReference type="NCBI Taxonomy" id="150374"/>
    <lineage>
        <taxon>Eukaryota</taxon>
        <taxon>Fungi</taxon>
        <taxon>Dikarya</taxon>
        <taxon>Ascomycota</taxon>
        <taxon>Pezizomycotina</taxon>
        <taxon>Sordariomycetes</taxon>
        <taxon>Hypocreomycetidae</taxon>
        <taxon>Hypocreales</taxon>
        <taxon>Hypocreaceae</taxon>
        <taxon>Escovopsis</taxon>
    </lineage>
</organism>
<gene>
    <name evidence="1" type="ORF">ESCO_003008</name>
</gene>
<accession>A0A0M9VT05</accession>
<evidence type="ECO:0000313" key="1">
    <source>
        <dbReference type="EMBL" id="KOS18263.1"/>
    </source>
</evidence>
<dbReference type="STRING" id="150374.A0A0M9VT05"/>
<evidence type="ECO:0000313" key="2">
    <source>
        <dbReference type="Proteomes" id="UP000053831"/>
    </source>
</evidence>
<dbReference type="EMBL" id="LGSR01000022">
    <property type="protein sequence ID" value="KOS18263.1"/>
    <property type="molecule type" value="Genomic_DNA"/>
</dbReference>
<keyword evidence="2" id="KW-1185">Reference proteome</keyword>
<proteinExistence type="predicted"/>
<dbReference type="Proteomes" id="UP000053831">
    <property type="component" value="Unassembled WGS sequence"/>
</dbReference>
<comment type="caution">
    <text evidence="1">The sequence shown here is derived from an EMBL/GenBank/DDBJ whole genome shotgun (WGS) entry which is preliminary data.</text>
</comment>
<dbReference type="OrthoDB" id="6123at2759"/>
<reference evidence="1 2" key="1">
    <citation type="submission" date="2015-07" db="EMBL/GenBank/DDBJ databases">
        <title>The genome of the fungus Escovopsis weberi, a specialized disease agent of ant agriculture.</title>
        <authorList>
            <person name="de Man T.J."/>
            <person name="Stajich J.E."/>
            <person name="Kubicek C.P."/>
            <person name="Chenthamara K."/>
            <person name="Atanasova L."/>
            <person name="Druzhinina I.S."/>
            <person name="Birnbaum S."/>
            <person name="Barribeau S.M."/>
            <person name="Teiling C."/>
            <person name="Suen G."/>
            <person name="Currie C."/>
            <person name="Gerardo N.M."/>
        </authorList>
    </citation>
    <scope>NUCLEOTIDE SEQUENCE [LARGE SCALE GENOMIC DNA]</scope>
</reference>
<dbReference type="AlphaFoldDB" id="A0A0M9VT05"/>
<sequence length="59" mass="6730">MAGVGSAAWISEERSSALQIVDQEIEEFSYSARNELEWINEHMAGILNENEMYAPRSRI</sequence>
<name>A0A0M9VT05_ESCWE</name>